<evidence type="ECO:0000313" key="1">
    <source>
        <dbReference type="EMBL" id="CAH1540160.1"/>
    </source>
</evidence>
<name>A0AAU9QDW0_9VIBR</name>
<protein>
    <submittedName>
        <fullName evidence="1">Uncharacterized protein</fullName>
    </submittedName>
</protein>
<sequence>MFLFFACPDKRKRRDSSLVTKGYIWGGATVAGFISRFVRAMSGIDCGKSSFWFA</sequence>
<comment type="caution">
    <text evidence="1">The sequence shown here is derived from an EMBL/GenBank/DDBJ whole genome shotgun (WGS) entry which is preliminary data.</text>
</comment>
<accession>A0AAU9QDW0</accession>
<gene>
    <name evidence="1" type="ORF">THF1D04_60171</name>
</gene>
<proteinExistence type="predicted"/>
<evidence type="ECO:0000313" key="2">
    <source>
        <dbReference type="Proteomes" id="UP001295420"/>
    </source>
</evidence>
<reference evidence="1" key="1">
    <citation type="submission" date="2022-01" db="EMBL/GenBank/DDBJ databases">
        <authorList>
            <person name="Lagorce A."/>
        </authorList>
    </citation>
    <scope>NUCLEOTIDE SEQUENCE</scope>
    <source>
        <strain evidence="1">Th15_F1_D04</strain>
    </source>
</reference>
<dbReference type="AlphaFoldDB" id="A0AAU9QDW0"/>
<organism evidence="1 2">
    <name type="scientific">Vibrio owensii</name>
    <dbReference type="NCBI Taxonomy" id="696485"/>
    <lineage>
        <taxon>Bacteria</taxon>
        <taxon>Pseudomonadati</taxon>
        <taxon>Pseudomonadota</taxon>
        <taxon>Gammaproteobacteria</taxon>
        <taxon>Vibrionales</taxon>
        <taxon>Vibrionaceae</taxon>
        <taxon>Vibrio</taxon>
    </lineage>
</organism>
<dbReference type="EMBL" id="CAKMTQ010000056">
    <property type="protein sequence ID" value="CAH1540160.1"/>
    <property type="molecule type" value="Genomic_DNA"/>
</dbReference>
<dbReference type="Proteomes" id="UP001295420">
    <property type="component" value="Unassembled WGS sequence"/>
</dbReference>